<evidence type="ECO:0000313" key="13">
    <source>
        <dbReference type="EMBL" id="SZX73375.1"/>
    </source>
</evidence>
<evidence type="ECO:0000256" key="3">
    <source>
        <dbReference type="ARBA" id="ARBA00022528"/>
    </source>
</evidence>
<keyword evidence="9" id="KW-0676">Redox-active center</keyword>
<dbReference type="FunFam" id="3.40.30.10:FF:000149">
    <property type="entry name" value="Thioredoxin-like protein CITRX, chloroplastic"/>
    <property type="match status" value="1"/>
</dbReference>
<feature type="domain" description="Thioredoxin" evidence="11">
    <location>
        <begin position="34"/>
        <end position="155"/>
    </location>
</feature>
<name>A0A383W497_TETOB</name>
<proteinExistence type="inferred from homology"/>
<evidence type="ECO:0000313" key="14">
    <source>
        <dbReference type="Proteomes" id="UP000256970"/>
    </source>
</evidence>
<dbReference type="EMBL" id="FNXT01001188">
    <property type="protein sequence ID" value="SZX73375.1"/>
    <property type="molecule type" value="Genomic_DNA"/>
</dbReference>
<keyword evidence="6" id="KW-0249">Electron transport</keyword>
<keyword evidence="5" id="KW-0809">Transit peptide</keyword>
<evidence type="ECO:0000256" key="5">
    <source>
        <dbReference type="ARBA" id="ARBA00022946"/>
    </source>
</evidence>
<dbReference type="PANTHER" id="PTHR47834:SF2">
    <property type="entry name" value="THIOREDOXIN-LIKE PROTEIN CITRX, CHLOROPLASTIC"/>
    <property type="match status" value="1"/>
</dbReference>
<dbReference type="GO" id="GO:0015035">
    <property type="term" value="F:protein-disulfide reductase activity"/>
    <property type="evidence" value="ECO:0007669"/>
    <property type="project" value="InterPro"/>
</dbReference>
<dbReference type="PRINTS" id="PR00421">
    <property type="entry name" value="THIOREDOXIN"/>
</dbReference>
<keyword evidence="4" id="KW-0934">Plastid</keyword>
<keyword evidence="14" id="KW-1185">Reference proteome</keyword>
<dbReference type="InterPro" id="IPR036249">
    <property type="entry name" value="Thioredoxin-like_sf"/>
</dbReference>
<gene>
    <name evidence="12" type="ORF">BQ4739_LOCUS12102</name>
    <name evidence="13" type="ORF">BQ4739_LOCUS13475</name>
</gene>
<dbReference type="AlphaFoldDB" id="A0A383W497"/>
<evidence type="ECO:0000256" key="7">
    <source>
        <dbReference type="ARBA" id="ARBA00023002"/>
    </source>
</evidence>
<evidence type="ECO:0000256" key="1">
    <source>
        <dbReference type="ARBA" id="ARBA00004229"/>
    </source>
</evidence>
<evidence type="ECO:0000256" key="8">
    <source>
        <dbReference type="ARBA" id="ARBA00023157"/>
    </source>
</evidence>
<keyword evidence="2" id="KW-0813">Transport</keyword>
<dbReference type="InterPro" id="IPR044182">
    <property type="entry name" value="CITRX"/>
</dbReference>
<sequence length="155" mass="16962">MLSSSNHLVRTRQHAYATSAARPCLRPVISSRSLPRNHRNTAAHATAANIRQVNAEELEAAIAARDKPIVVDFFATWCGPCLLLAQELEKVASELGDGIDVLKLDVDQNADLSTRLQIQGLPTMIFIGMDNNKPALRTEGLLPAETIKNIIKNEL</sequence>
<evidence type="ECO:0000256" key="10">
    <source>
        <dbReference type="ARBA" id="ARBA00024039"/>
    </source>
</evidence>
<dbReference type="STRING" id="3088.A0A383W497"/>
<evidence type="ECO:0000256" key="6">
    <source>
        <dbReference type="ARBA" id="ARBA00022982"/>
    </source>
</evidence>
<dbReference type="PROSITE" id="PS51352">
    <property type="entry name" value="THIOREDOXIN_2"/>
    <property type="match status" value="1"/>
</dbReference>
<dbReference type="CDD" id="cd02947">
    <property type="entry name" value="TRX_family"/>
    <property type="match status" value="1"/>
</dbReference>
<accession>A0A383W497</accession>
<evidence type="ECO:0000259" key="11">
    <source>
        <dbReference type="PROSITE" id="PS51352"/>
    </source>
</evidence>
<dbReference type="Pfam" id="PF00085">
    <property type="entry name" value="Thioredoxin"/>
    <property type="match status" value="1"/>
</dbReference>
<dbReference type="EMBL" id="FNXT01001094">
    <property type="protein sequence ID" value="SZX72003.1"/>
    <property type="molecule type" value="Genomic_DNA"/>
</dbReference>
<evidence type="ECO:0000256" key="4">
    <source>
        <dbReference type="ARBA" id="ARBA00022640"/>
    </source>
</evidence>
<dbReference type="GO" id="GO:0009507">
    <property type="term" value="C:chloroplast"/>
    <property type="evidence" value="ECO:0007669"/>
    <property type="project" value="UniProtKB-SubCell"/>
</dbReference>
<keyword evidence="7" id="KW-0560">Oxidoreductase</keyword>
<dbReference type="Gene3D" id="3.40.30.10">
    <property type="entry name" value="Glutaredoxin"/>
    <property type="match status" value="1"/>
</dbReference>
<evidence type="ECO:0000256" key="2">
    <source>
        <dbReference type="ARBA" id="ARBA00022448"/>
    </source>
</evidence>
<dbReference type="SUPFAM" id="SSF52833">
    <property type="entry name" value="Thioredoxin-like"/>
    <property type="match status" value="1"/>
</dbReference>
<dbReference type="InterPro" id="IPR017937">
    <property type="entry name" value="Thioredoxin_CS"/>
</dbReference>
<comment type="subcellular location">
    <subcellularLocation>
        <location evidence="1">Plastid</location>
        <location evidence="1">Chloroplast</location>
    </subcellularLocation>
</comment>
<evidence type="ECO:0000256" key="9">
    <source>
        <dbReference type="ARBA" id="ARBA00023284"/>
    </source>
</evidence>
<dbReference type="PROSITE" id="PS00194">
    <property type="entry name" value="THIOREDOXIN_1"/>
    <property type="match status" value="1"/>
</dbReference>
<dbReference type="PANTHER" id="PTHR47834">
    <property type="entry name" value="THIOREDOXIN-LIKE PROTEIN CITRX, CHLOROPLASTIC"/>
    <property type="match status" value="1"/>
</dbReference>
<protein>
    <recommendedName>
        <fullName evidence="11">Thioredoxin domain-containing protein</fullName>
    </recommendedName>
</protein>
<keyword evidence="3" id="KW-0150">Chloroplast</keyword>
<evidence type="ECO:0000313" key="12">
    <source>
        <dbReference type="EMBL" id="SZX72003.1"/>
    </source>
</evidence>
<comment type="similarity">
    <text evidence="10">Belongs to the thioredoxin family. Plant CITRX-type subfamily.</text>
</comment>
<reference evidence="12 14" key="1">
    <citation type="submission" date="2016-10" db="EMBL/GenBank/DDBJ databases">
        <authorList>
            <person name="Cai Z."/>
        </authorList>
    </citation>
    <scope>NUCLEOTIDE SEQUENCE [LARGE SCALE GENOMIC DNA]</scope>
</reference>
<dbReference type="GO" id="GO:0045454">
    <property type="term" value="P:cell redox homeostasis"/>
    <property type="evidence" value="ECO:0007669"/>
    <property type="project" value="InterPro"/>
</dbReference>
<dbReference type="InterPro" id="IPR013766">
    <property type="entry name" value="Thioredoxin_domain"/>
</dbReference>
<organism evidence="12 14">
    <name type="scientific">Tetradesmus obliquus</name>
    <name type="common">Green alga</name>
    <name type="synonym">Acutodesmus obliquus</name>
    <dbReference type="NCBI Taxonomy" id="3088"/>
    <lineage>
        <taxon>Eukaryota</taxon>
        <taxon>Viridiplantae</taxon>
        <taxon>Chlorophyta</taxon>
        <taxon>core chlorophytes</taxon>
        <taxon>Chlorophyceae</taxon>
        <taxon>CS clade</taxon>
        <taxon>Sphaeropleales</taxon>
        <taxon>Scenedesmaceae</taxon>
        <taxon>Tetradesmus</taxon>
    </lineage>
</organism>
<dbReference type="Proteomes" id="UP000256970">
    <property type="component" value="Unassembled WGS sequence"/>
</dbReference>
<keyword evidence="8" id="KW-1015">Disulfide bond</keyword>